<comment type="caution">
    <text evidence="1">The sequence shown here is derived from an EMBL/GenBank/DDBJ whole genome shotgun (WGS) entry which is preliminary data.</text>
</comment>
<proteinExistence type="predicted"/>
<organism evidence="1 2">
    <name type="scientific">Micromonospora lutea</name>
    <dbReference type="NCBI Taxonomy" id="419825"/>
    <lineage>
        <taxon>Bacteria</taxon>
        <taxon>Bacillati</taxon>
        <taxon>Actinomycetota</taxon>
        <taxon>Actinomycetes</taxon>
        <taxon>Micromonosporales</taxon>
        <taxon>Micromonosporaceae</taxon>
        <taxon>Micromonospora</taxon>
    </lineage>
</organism>
<accession>A0ABQ4J210</accession>
<sequence>MTSDGTNRVRVSPRLVGSITLILVLLAAYDLQAFLPANVVRLPYQDAVSGHLRPVLPQGWAFFTKSARSEDVEIYALTGGSLRNVSAGALAEPRNAFGLNRKARAQGPEMATLVQQLRSEAWQPCTDDVLSCARESSTTRMRNAIDAPTICGDIVFVRTEPVPWAYRDLVPDEKRATFAARAEVSC</sequence>
<dbReference type="RefSeq" id="WP_204003546.1">
    <property type="nucleotide sequence ID" value="NZ_BOPB01000031.1"/>
</dbReference>
<keyword evidence="2" id="KW-1185">Reference proteome</keyword>
<dbReference type="EMBL" id="BOPB01000031">
    <property type="protein sequence ID" value="GIJ24189.1"/>
    <property type="molecule type" value="Genomic_DNA"/>
</dbReference>
<evidence type="ECO:0000313" key="2">
    <source>
        <dbReference type="Proteomes" id="UP000643165"/>
    </source>
</evidence>
<dbReference type="Pfam" id="PF17418">
    <property type="entry name" value="SdpA"/>
    <property type="match status" value="1"/>
</dbReference>
<dbReference type="Proteomes" id="UP000643165">
    <property type="component" value="Unassembled WGS sequence"/>
</dbReference>
<dbReference type="NCBIfam" id="TIGR04034">
    <property type="entry name" value="export_SdpA"/>
    <property type="match status" value="1"/>
</dbReference>
<dbReference type="InterPro" id="IPR023902">
    <property type="entry name" value="Sporulation_SdpA"/>
</dbReference>
<protein>
    <recommendedName>
        <fullName evidence="3">SdpA family antimicrobial peptide system protein</fullName>
    </recommendedName>
</protein>
<evidence type="ECO:0000313" key="1">
    <source>
        <dbReference type="EMBL" id="GIJ24189.1"/>
    </source>
</evidence>
<evidence type="ECO:0008006" key="3">
    <source>
        <dbReference type="Google" id="ProtNLM"/>
    </source>
</evidence>
<gene>
    <name evidence="1" type="ORF">Vlu01_48130</name>
</gene>
<reference evidence="1 2" key="1">
    <citation type="submission" date="2021-01" db="EMBL/GenBank/DDBJ databases">
        <title>Whole genome shotgun sequence of Verrucosispora lutea NBRC 106530.</title>
        <authorList>
            <person name="Komaki H."/>
            <person name="Tamura T."/>
        </authorList>
    </citation>
    <scope>NUCLEOTIDE SEQUENCE [LARGE SCALE GENOMIC DNA]</scope>
    <source>
        <strain evidence="1 2">NBRC 106530</strain>
    </source>
</reference>
<name>A0ABQ4J210_9ACTN</name>